<comment type="caution">
    <text evidence="2">The sequence shown here is derived from an EMBL/GenBank/DDBJ whole genome shotgun (WGS) entry which is preliminary data.</text>
</comment>
<evidence type="ECO:0000313" key="3">
    <source>
        <dbReference type="Proteomes" id="UP000824035"/>
    </source>
</evidence>
<feature type="non-terminal residue" evidence="2">
    <location>
        <position position="1"/>
    </location>
</feature>
<sequence length="107" mass="12541">EKEKEKESEKENEYYILGGVGEPRADKPPRSRFIPPTVEEVKAYCQERRNDVDPQRFVDFYETKGWMVGKNKMKDWRAAVRTWEQRDGGRNQQKGEEDAGKYAGLVV</sequence>
<feature type="region of interest" description="Disordered" evidence="1">
    <location>
        <begin position="84"/>
        <end position="107"/>
    </location>
</feature>
<reference evidence="2" key="1">
    <citation type="journal article" date="2021" name="PeerJ">
        <title>Extensive microbial diversity within the chicken gut microbiome revealed by metagenomics and culture.</title>
        <authorList>
            <person name="Gilroy R."/>
            <person name="Ravi A."/>
            <person name="Getino M."/>
            <person name="Pursley I."/>
            <person name="Horton D.L."/>
            <person name="Alikhan N.F."/>
            <person name="Baker D."/>
            <person name="Gharbi K."/>
            <person name="Hall N."/>
            <person name="Watson M."/>
            <person name="Adriaenssens E.M."/>
            <person name="Foster-Nyarko E."/>
            <person name="Jarju S."/>
            <person name="Secka A."/>
            <person name="Antonio M."/>
            <person name="Oren A."/>
            <person name="Chaudhuri R.R."/>
            <person name="La Ragione R."/>
            <person name="Hildebrand F."/>
            <person name="Pallen M.J."/>
        </authorList>
    </citation>
    <scope>NUCLEOTIDE SEQUENCE</scope>
    <source>
        <strain evidence="2">ChiGjej4B4-18154</strain>
    </source>
</reference>
<dbReference type="AlphaFoldDB" id="A0A9D2E2Y7"/>
<feature type="region of interest" description="Disordered" evidence="1">
    <location>
        <begin position="1"/>
        <end position="33"/>
    </location>
</feature>
<evidence type="ECO:0000256" key="1">
    <source>
        <dbReference type="SAM" id="MobiDB-lite"/>
    </source>
</evidence>
<accession>A0A9D2E2Y7</accession>
<reference evidence="2" key="2">
    <citation type="submission" date="2021-04" db="EMBL/GenBank/DDBJ databases">
        <authorList>
            <person name="Gilroy R."/>
        </authorList>
    </citation>
    <scope>NUCLEOTIDE SEQUENCE</scope>
    <source>
        <strain evidence="2">ChiGjej4B4-18154</strain>
    </source>
</reference>
<feature type="compositionally biased region" description="Basic and acidic residues" evidence="1">
    <location>
        <begin position="84"/>
        <end position="100"/>
    </location>
</feature>
<organism evidence="2 3">
    <name type="scientific">Candidatus Allofournierella merdipullorum</name>
    <dbReference type="NCBI Taxonomy" id="2838595"/>
    <lineage>
        <taxon>Bacteria</taxon>
        <taxon>Bacillati</taxon>
        <taxon>Bacillota</taxon>
        <taxon>Clostridia</taxon>
        <taxon>Eubacteriales</taxon>
        <taxon>Oscillospiraceae</taxon>
        <taxon>Allofournierella</taxon>
    </lineage>
</organism>
<dbReference type="Proteomes" id="UP000824035">
    <property type="component" value="Unassembled WGS sequence"/>
</dbReference>
<protein>
    <submittedName>
        <fullName evidence="2">Uncharacterized protein</fullName>
    </submittedName>
</protein>
<dbReference type="EMBL" id="DXBV01000013">
    <property type="protein sequence ID" value="HIZ29832.1"/>
    <property type="molecule type" value="Genomic_DNA"/>
</dbReference>
<gene>
    <name evidence="2" type="ORF">H9813_01170</name>
</gene>
<evidence type="ECO:0000313" key="2">
    <source>
        <dbReference type="EMBL" id="HIZ29832.1"/>
    </source>
</evidence>
<feature type="compositionally biased region" description="Basic and acidic residues" evidence="1">
    <location>
        <begin position="1"/>
        <end position="13"/>
    </location>
</feature>
<proteinExistence type="predicted"/>
<name>A0A9D2E2Y7_9FIRM</name>